<evidence type="ECO:0000256" key="5">
    <source>
        <dbReference type="ARBA" id="ARBA00022729"/>
    </source>
</evidence>
<dbReference type="InterPro" id="IPR005198">
    <property type="entry name" value="Glyco_hydro_76"/>
</dbReference>
<proteinExistence type="inferred from homology"/>
<keyword evidence="11" id="KW-1133">Transmembrane helix</keyword>
<organism evidence="13 14">
    <name type="scientific">Orbilia blumenaviensis</name>
    <dbReference type="NCBI Taxonomy" id="1796055"/>
    <lineage>
        <taxon>Eukaryota</taxon>
        <taxon>Fungi</taxon>
        <taxon>Dikarya</taxon>
        <taxon>Ascomycota</taxon>
        <taxon>Pezizomycotina</taxon>
        <taxon>Orbiliomycetes</taxon>
        <taxon>Orbiliales</taxon>
        <taxon>Orbiliaceae</taxon>
        <taxon>Orbilia</taxon>
    </lineage>
</organism>
<dbReference type="PANTHER" id="PTHR12145:SF36">
    <property type="entry name" value="MANNAN ENDO-1,6-ALPHA-MANNOSIDASE DCW1"/>
    <property type="match status" value="1"/>
</dbReference>
<dbReference type="Pfam" id="PF03663">
    <property type="entry name" value="Glyco_hydro_76"/>
    <property type="match status" value="1"/>
</dbReference>
<evidence type="ECO:0000256" key="1">
    <source>
        <dbReference type="ARBA" id="ARBA00001452"/>
    </source>
</evidence>
<comment type="catalytic activity">
    <reaction evidence="1 10">
        <text>Random hydrolysis of (1-&gt;6)-alpha-D-mannosidic linkages in unbranched (1-&gt;6)-mannans.</text>
        <dbReference type="EC" id="3.2.1.101"/>
    </reaction>
</comment>
<evidence type="ECO:0000256" key="9">
    <source>
        <dbReference type="ARBA" id="ARBA00023295"/>
    </source>
</evidence>
<dbReference type="GO" id="GO:0008496">
    <property type="term" value="F:mannan endo-1,6-alpha-mannosidase activity"/>
    <property type="evidence" value="ECO:0007669"/>
    <property type="project" value="UniProtKB-UniRule"/>
</dbReference>
<evidence type="ECO:0000256" key="12">
    <source>
        <dbReference type="SAM" id="SignalP"/>
    </source>
</evidence>
<dbReference type="PANTHER" id="PTHR12145">
    <property type="entry name" value="MANNAN ENDO-1,6-ALPHA-MANNOSIDASE DCW1"/>
    <property type="match status" value="1"/>
</dbReference>
<name>A0AAV9TYX2_9PEZI</name>
<keyword evidence="11" id="KW-0812">Transmembrane</keyword>
<dbReference type="GO" id="GO:0016052">
    <property type="term" value="P:carbohydrate catabolic process"/>
    <property type="evidence" value="ECO:0007669"/>
    <property type="project" value="InterPro"/>
</dbReference>
<dbReference type="SUPFAM" id="SSF48208">
    <property type="entry name" value="Six-hairpin glycosidases"/>
    <property type="match status" value="1"/>
</dbReference>
<evidence type="ECO:0000256" key="6">
    <source>
        <dbReference type="ARBA" id="ARBA00022801"/>
    </source>
</evidence>
<feature type="signal peptide" evidence="12">
    <location>
        <begin position="1"/>
        <end position="28"/>
    </location>
</feature>
<evidence type="ECO:0000256" key="8">
    <source>
        <dbReference type="ARBA" id="ARBA00023180"/>
    </source>
</evidence>
<reference evidence="13 14" key="1">
    <citation type="submission" date="2019-10" db="EMBL/GenBank/DDBJ databases">
        <authorList>
            <person name="Palmer J.M."/>
        </authorList>
    </citation>
    <scope>NUCLEOTIDE SEQUENCE [LARGE SCALE GENOMIC DNA]</scope>
    <source>
        <strain evidence="13 14">TWF730</strain>
    </source>
</reference>
<dbReference type="AlphaFoldDB" id="A0AAV9TYX2"/>
<dbReference type="InterPro" id="IPR014480">
    <property type="entry name" value="Mannan-1_6-alpha_mannosidase"/>
</dbReference>
<evidence type="ECO:0000313" key="13">
    <source>
        <dbReference type="EMBL" id="KAK6331413.1"/>
    </source>
</evidence>
<keyword evidence="8" id="KW-0325">Glycoprotein</keyword>
<evidence type="ECO:0000256" key="10">
    <source>
        <dbReference type="PIRNR" id="PIRNR016302"/>
    </source>
</evidence>
<feature type="chain" id="PRO_5043765583" description="Mannan endo-1,6-alpha-mannosidase" evidence="12">
    <location>
        <begin position="29"/>
        <end position="501"/>
    </location>
</feature>
<keyword evidence="7 11" id="KW-0472">Membrane</keyword>
<sequence length="501" mass="55583">MRLQTSFSSRSNLLPLLLLLLQQTGTSAAIELDIDSYSSIKAAAAQVAGDLANEFWDPTSFSGVPNAQYAWWQHGAILGAYVDYWAMTGDTTYNANITIGWLNGVAPSLDLLPKEHAFDIGNDDQGFWSIMSMDAVERVFPETDEQKRRNAGFLEITQTVHNTQATRWDMSTCGGGLRWQIVTVKNGYKYKNTISNGLYFQQSARLAKYTGNESYAEAAEMSYKWMRDVNLIQDDFWINDGADIPDCKRITPKRWSYNYGTILAGCAAMYNYTEGDRREYWKTQLDSVLNATYATFIDQETGALKEIQCQDSDTCDMDQRSFKAYLARWMGYTAQVAPYTYDSIMPHLRKNAALAAATCTGDPRGTACGQKWNIGPQWDGKHGLGEQINAMEVIQNIAPSVAPVGYIFNNRNGGTSKSNPGGMGKKTSGGKLDKAKKYEPYILPTYEIKPADRFGAAIVTILAVVWLGGTVFYVASDFWETPSKLPEGEEAAGGTTGERLE</sequence>
<evidence type="ECO:0000256" key="4">
    <source>
        <dbReference type="ARBA" id="ARBA00012350"/>
    </source>
</evidence>
<dbReference type="GO" id="GO:0009272">
    <property type="term" value="P:fungal-type cell wall biogenesis"/>
    <property type="evidence" value="ECO:0007669"/>
    <property type="project" value="TreeGrafter"/>
</dbReference>
<accession>A0AAV9TYX2</accession>
<evidence type="ECO:0000256" key="11">
    <source>
        <dbReference type="SAM" id="Phobius"/>
    </source>
</evidence>
<dbReference type="EC" id="3.2.1.101" evidence="4 10"/>
<comment type="subcellular location">
    <subcellularLocation>
        <location evidence="2">Endomembrane system</location>
    </subcellularLocation>
</comment>
<dbReference type="GO" id="GO:0012505">
    <property type="term" value="C:endomembrane system"/>
    <property type="evidence" value="ECO:0007669"/>
    <property type="project" value="UniProtKB-SubCell"/>
</dbReference>
<feature type="transmembrane region" description="Helical" evidence="11">
    <location>
        <begin position="454"/>
        <end position="475"/>
    </location>
</feature>
<dbReference type="InterPro" id="IPR008928">
    <property type="entry name" value="6-hairpin_glycosidase_sf"/>
</dbReference>
<dbReference type="EMBL" id="JAVHNS010000018">
    <property type="protein sequence ID" value="KAK6331413.1"/>
    <property type="molecule type" value="Genomic_DNA"/>
</dbReference>
<evidence type="ECO:0000313" key="14">
    <source>
        <dbReference type="Proteomes" id="UP001373714"/>
    </source>
</evidence>
<evidence type="ECO:0000256" key="3">
    <source>
        <dbReference type="ARBA" id="ARBA00009699"/>
    </source>
</evidence>
<keyword evidence="5 12" id="KW-0732">Signal</keyword>
<keyword evidence="9 10" id="KW-0326">Glycosidase</keyword>
<evidence type="ECO:0000256" key="2">
    <source>
        <dbReference type="ARBA" id="ARBA00004308"/>
    </source>
</evidence>
<protein>
    <recommendedName>
        <fullName evidence="4 10">Mannan endo-1,6-alpha-mannosidase</fullName>
        <ecNumber evidence="4 10">3.2.1.101</ecNumber>
    </recommendedName>
</protein>
<gene>
    <name evidence="13" type="primary">DCW1_2</name>
    <name evidence="13" type="ORF">TWF730_004494</name>
</gene>
<dbReference type="Gene3D" id="1.50.10.20">
    <property type="match status" value="1"/>
</dbReference>
<comment type="similarity">
    <text evidence="3 10">Belongs to the glycosyl hydrolase 76 family.</text>
</comment>
<dbReference type="Proteomes" id="UP001373714">
    <property type="component" value="Unassembled WGS sequence"/>
</dbReference>
<evidence type="ECO:0000256" key="7">
    <source>
        <dbReference type="ARBA" id="ARBA00023136"/>
    </source>
</evidence>
<comment type="caution">
    <text evidence="13">The sequence shown here is derived from an EMBL/GenBank/DDBJ whole genome shotgun (WGS) entry which is preliminary data.</text>
</comment>
<keyword evidence="14" id="KW-1185">Reference proteome</keyword>
<dbReference type="FunFam" id="1.50.10.20:FF:000006">
    <property type="entry name" value="Mannan endo-1,6-alpha-mannosidase"/>
    <property type="match status" value="1"/>
</dbReference>
<keyword evidence="6 10" id="KW-0378">Hydrolase</keyword>
<dbReference type="PIRSF" id="PIRSF016302">
    <property type="entry name" value="Man_a_manosd"/>
    <property type="match status" value="1"/>
</dbReference>